<dbReference type="EMBL" id="CP011125">
    <property type="protein sequence ID" value="AKF04668.1"/>
    <property type="molecule type" value="Genomic_DNA"/>
</dbReference>
<dbReference type="Gene3D" id="3.40.50.1820">
    <property type="entry name" value="alpha/beta hydrolase"/>
    <property type="match status" value="1"/>
</dbReference>
<dbReference type="PANTHER" id="PTHR10272">
    <property type="entry name" value="PLATELET-ACTIVATING FACTOR ACETYLHYDROLASE"/>
    <property type="match status" value="1"/>
</dbReference>
<evidence type="ECO:0000256" key="1">
    <source>
        <dbReference type="ARBA" id="ARBA00022801"/>
    </source>
</evidence>
<evidence type="ECO:0000313" key="5">
    <source>
        <dbReference type="EMBL" id="AKF04668.1"/>
    </source>
</evidence>
<keyword evidence="3" id="KW-0443">Lipid metabolism</keyword>
<dbReference type="GO" id="GO:0016042">
    <property type="term" value="P:lipid catabolic process"/>
    <property type="evidence" value="ECO:0007669"/>
    <property type="project" value="UniProtKB-KW"/>
</dbReference>
<reference evidence="5 6" key="1">
    <citation type="submission" date="2015-03" db="EMBL/GenBank/DDBJ databases">
        <title>Genome assembly of Sandaracinus amylolyticus DSM 53668.</title>
        <authorList>
            <person name="Sharma G."/>
            <person name="Subramanian S."/>
        </authorList>
    </citation>
    <scope>NUCLEOTIDE SEQUENCE [LARGE SCALE GENOMIC DNA]</scope>
    <source>
        <strain evidence="5 6">DSM 53668</strain>
    </source>
</reference>
<dbReference type="GO" id="GO:0003847">
    <property type="term" value="F:1-alkyl-2-acetylglycerophosphocholine esterase activity"/>
    <property type="evidence" value="ECO:0007669"/>
    <property type="project" value="TreeGrafter"/>
</dbReference>
<protein>
    <submittedName>
        <fullName evidence="5">Putative lipoprotein signal peptide</fullName>
    </submittedName>
</protein>
<dbReference type="STRING" id="927083.DB32_001817"/>
<keyword evidence="2" id="KW-0442">Lipid degradation</keyword>
<dbReference type="PANTHER" id="PTHR10272:SF0">
    <property type="entry name" value="PLATELET-ACTIVATING FACTOR ACETYLHYDROLASE"/>
    <property type="match status" value="1"/>
</dbReference>
<dbReference type="SUPFAM" id="SSF53474">
    <property type="entry name" value="alpha/beta-Hydrolases"/>
    <property type="match status" value="1"/>
</dbReference>
<keyword evidence="1" id="KW-0378">Hydrolase</keyword>
<keyword evidence="5" id="KW-0449">Lipoprotein</keyword>
<feature type="region of interest" description="Disordered" evidence="4">
    <location>
        <begin position="1"/>
        <end position="21"/>
    </location>
</feature>
<dbReference type="KEGG" id="samy:DB32_001817"/>
<accession>A0A0F6W0X0</accession>
<name>A0A0F6W0X0_9BACT</name>
<keyword evidence="6" id="KW-1185">Reference proteome</keyword>
<dbReference type="AlphaFoldDB" id="A0A0F6W0X0"/>
<dbReference type="Proteomes" id="UP000034883">
    <property type="component" value="Chromosome"/>
</dbReference>
<evidence type="ECO:0000313" key="6">
    <source>
        <dbReference type="Proteomes" id="UP000034883"/>
    </source>
</evidence>
<dbReference type="InterPro" id="IPR029058">
    <property type="entry name" value="AB_hydrolase_fold"/>
</dbReference>
<organism evidence="5 6">
    <name type="scientific">Sandaracinus amylolyticus</name>
    <dbReference type="NCBI Taxonomy" id="927083"/>
    <lineage>
        <taxon>Bacteria</taxon>
        <taxon>Pseudomonadati</taxon>
        <taxon>Myxococcota</taxon>
        <taxon>Polyangia</taxon>
        <taxon>Polyangiales</taxon>
        <taxon>Sandaracinaceae</taxon>
        <taxon>Sandaracinus</taxon>
    </lineage>
</organism>
<gene>
    <name evidence="5" type="ORF">DB32_001817</name>
</gene>
<evidence type="ECO:0000256" key="3">
    <source>
        <dbReference type="ARBA" id="ARBA00023098"/>
    </source>
</evidence>
<dbReference type="Pfam" id="PF03403">
    <property type="entry name" value="PAF-AH_p_II"/>
    <property type="match status" value="1"/>
</dbReference>
<evidence type="ECO:0000256" key="2">
    <source>
        <dbReference type="ARBA" id="ARBA00022963"/>
    </source>
</evidence>
<proteinExistence type="predicted"/>
<evidence type="ECO:0000256" key="4">
    <source>
        <dbReference type="SAM" id="MobiDB-lite"/>
    </source>
</evidence>
<sequence>MDAAPTIVDAGPRERTDAGATSVGCEASTRLAVPDEPEARGPWPVGVRTVTVGRLTVDVWYPAQLGSETGVAPATYDVRDWLPESQRGDAVIPDADAPIQTCDCHRDLPIDAEHGPYPLVVFVHGTAAFRTQSLSFLTHWASRGFVVVATDHPGLYLGDLLAIVCADPRTGPRMLEEDVDAMLDAMRATSGELAWLAGRVDPARIGLAGHSAGGIVTSLSDRAGVRVVIGLSSNGAAREDPGLEGSLFVAATDDAVVPYSSTLSAYEGSPEPKWFLGIQGSGHLAPSDLCDLENEEGQNLLAVAQEHGVCGAQFAGMLFDCQPDHVDPEDARVVGRAITTAVLEQILWCADRSAAITAIPERLEHVEELRSAP</sequence>